<proteinExistence type="inferred from homology"/>
<keyword evidence="3 4" id="KW-0949">S-adenosyl-L-methionine</keyword>
<dbReference type="GO" id="GO:0032259">
    <property type="term" value="P:methylation"/>
    <property type="evidence" value="ECO:0007669"/>
    <property type="project" value="UniProtKB-KW"/>
</dbReference>
<evidence type="ECO:0000313" key="6">
    <source>
        <dbReference type="EnsemblMetazoa" id="XP_028519437.1"/>
    </source>
</evidence>
<organism evidence="6 7">
    <name type="scientific">Exaiptasia diaphana</name>
    <name type="common">Tropical sea anemone</name>
    <name type="synonym">Aiptasia pulchella</name>
    <dbReference type="NCBI Taxonomy" id="2652724"/>
    <lineage>
        <taxon>Eukaryota</taxon>
        <taxon>Metazoa</taxon>
        <taxon>Cnidaria</taxon>
        <taxon>Anthozoa</taxon>
        <taxon>Hexacorallia</taxon>
        <taxon>Actiniaria</taxon>
        <taxon>Aiptasiidae</taxon>
        <taxon>Exaiptasia</taxon>
    </lineage>
</organism>
<dbReference type="GO" id="GO:0018064">
    <property type="term" value="F:protein-L-histidine N-tele-methyltransferase activity"/>
    <property type="evidence" value="ECO:0007669"/>
    <property type="project" value="UniProtKB-EC"/>
</dbReference>
<evidence type="ECO:0000259" key="5">
    <source>
        <dbReference type="Pfam" id="PF09273"/>
    </source>
</evidence>
<name>A0A913YY94_EXADI</name>
<dbReference type="PANTHER" id="PTHR13271">
    <property type="entry name" value="UNCHARACTERIZED PUTATIVE METHYLTRANSFERASE"/>
    <property type="match status" value="1"/>
</dbReference>
<sequence>MTRQNHVPISDTENIKALIPMWDMCNHSNGKIETGFDTEDSTCKSYAIRSFAKDDQVLIFYGKRNNADLLFHNGFVFPDNQHDYVNLHLGVSKSDKLYAMKAQIMAMVGLDASARPYPVCCGSNPISPELLTFLRIFSMDHDELKIRLFNPERKQVLPLSNLPKPESVVSNQNEIRLWNYLHMRLGLILAQYKTTIQEDDVLLQSKELTTNAKNCLLLRITERRILQNALGYAEEKLQEAKKKLDETTPAPQNCEPLAEKVENMTIK</sequence>
<evidence type="ECO:0000256" key="1">
    <source>
        <dbReference type="ARBA" id="ARBA00022603"/>
    </source>
</evidence>
<keyword evidence="1 4" id="KW-0489">Methyltransferase</keyword>
<feature type="domain" description="Rubisco LSMT substrate-binding" evidence="5">
    <location>
        <begin position="92"/>
        <end position="226"/>
    </location>
</feature>
<dbReference type="EnsemblMetazoa" id="XM_028663636.1">
    <property type="protein sequence ID" value="XP_028519437.1"/>
    <property type="gene ID" value="LOC110253898"/>
</dbReference>
<dbReference type="OrthoDB" id="441812at2759"/>
<comment type="catalytic activity">
    <reaction evidence="4">
        <text>L-histidyl-[protein] + S-adenosyl-L-methionine = N(tele)-methyl-L-histidyl-[protein] + S-adenosyl-L-homocysteine + H(+)</text>
        <dbReference type="Rhea" id="RHEA:19369"/>
        <dbReference type="Rhea" id="RHEA-COMP:9745"/>
        <dbReference type="Rhea" id="RHEA-COMP:11600"/>
        <dbReference type="ChEBI" id="CHEBI:15378"/>
        <dbReference type="ChEBI" id="CHEBI:16367"/>
        <dbReference type="ChEBI" id="CHEBI:29979"/>
        <dbReference type="ChEBI" id="CHEBI:57856"/>
        <dbReference type="ChEBI" id="CHEBI:59789"/>
        <dbReference type="EC" id="2.1.1.85"/>
    </reaction>
</comment>
<dbReference type="Gene3D" id="3.90.1410.10">
    <property type="entry name" value="set domain protein methyltransferase, domain 1"/>
    <property type="match status" value="1"/>
</dbReference>
<reference evidence="6" key="1">
    <citation type="submission" date="2022-11" db="UniProtKB">
        <authorList>
            <consortium name="EnsemblMetazoa"/>
        </authorList>
    </citation>
    <scope>IDENTIFICATION</scope>
</reference>
<keyword evidence="2 4" id="KW-0808">Transferase</keyword>
<dbReference type="InterPro" id="IPR046341">
    <property type="entry name" value="SET_dom_sf"/>
</dbReference>
<dbReference type="Proteomes" id="UP000887567">
    <property type="component" value="Unplaced"/>
</dbReference>
<dbReference type="InterPro" id="IPR015353">
    <property type="entry name" value="Rubisco_LSMT_subst-bd"/>
</dbReference>
<dbReference type="RefSeq" id="XP_028519437.1">
    <property type="nucleotide sequence ID" value="XM_028663636.1"/>
</dbReference>
<dbReference type="KEGG" id="epa:110253898"/>
<protein>
    <recommendedName>
        <fullName evidence="4">protein-histidine N-methyltransferase</fullName>
        <ecNumber evidence="4">2.1.1.85</ecNumber>
    </recommendedName>
</protein>
<dbReference type="PANTHER" id="PTHR13271:SF47">
    <property type="entry name" value="ACTIN-HISTIDINE N-METHYLTRANSFERASE"/>
    <property type="match status" value="1"/>
</dbReference>
<dbReference type="SUPFAM" id="SSF81822">
    <property type="entry name" value="RuBisCo LSMT C-terminal, substrate-binding domain"/>
    <property type="match status" value="1"/>
</dbReference>
<evidence type="ECO:0000256" key="4">
    <source>
        <dbReference type="PROSITE-ProRule" id="PRU00898"/>
    </source>
</evidence>
<dbReference type="PROSITE" id="PS51565">
    <property type="entry name" value="SAM_MT85_SETD3"/>
    <property type="match status" value="1"/>
</dbReference>
<dbReference type="AlphaFoldDB" id="A0A913YY94"/>
<dbReference type="Gene3D" id="3.90.1420.10">
    <property type="entry name" value="Rubisco LSMT, substrate-binding domain"/>
    <property type="match status" value="1"/>
</dbReference>
<keyword evidence="7" id="KW-1185">Reference proteome</keyword>
<dbReference type="GeneID" id="110253898"/>
<dbReference type="FunFam" id="3.90.1420.10:FF:000001">
    <property type="entry name" value="histone-lysine N-methyltransferase setd3 isoform X1"/>
    <property type="match status" value="1"/>
</dbReference>
<accession>A0A913YY94</accession>
<dbReference type="OMA" id="ITTGYNE"/>
<dbReference type="EC" id="2.1.1.85" evidence="4"/>
<evidence type="ECO:0000313" key="7">
    <source>
        <dbReference type="Proteomes" id="UP000887567"/>
    </source>
</evidence>
<evidence type="ECO:0000256" key="3">
    <source>
        <dbReference type="ARBA" id="ARBA00022691"/>
    </source>
</evidence>
<evidence type="ECO:0000256" key="2">
    <source>
        <dbReference type="ARBA" id="ARBA00022679"/>
    </source>
</evidence>
<comment type="similarity">
    <text evidence="4">Belongs to the class V-like SAM-binding methyltransferase superfamily. SETD3 actin-histidine methyltransferase family.</text>
</comment>
<dbReference type="SUPFAM" id="SSF82199">
    <property type="entry name" value="SET domain"/>
    <property type="match status" value="1"/>
</dbReference>
<dbReference type="GO" id="GO:0016279">
    <property type="term" value="F:protein-lysine N-methyltransferase activity"/>
    <property type="evidence" value="ECO:0007669"/>
    <property type="project" value="TreeGrafter"/>
</dbReference>
<dbReference type="InterPro" id="IPR025785">
    <property type="entry name" value="SETD3"/>
</dbReference>
<dbReference type="InterPro" id="IPR036464">
    <property type="entry name" value="Rubisco_LSMT_subst-bd_sf"/>
</dbReference>
<dbReference type="Pfam" id="PF09273">
    <property type="entry name" value="Rubis-subs-bind"/>
    <property type="match status" value="1"/>
</dbReference>
<dbReference type="InterPro" id="IPR050600">
    <property type="entry name" value="SETD3_SETD6_MTase"/>
</dbReference>